<evidence type="ECO:0000313" key="5">
    <source>
        <dbReference type="EMBL" id="KAK8519814.1"/>
    </source>
</evidence>
<dbReference type="EMBL" id="JBBPBM010000049">
    <property type="protein sequence ID" value="KAK8519814.1"/>
    <property type="molecule type" value="Genomic_DNA"/>
</dbReference>
<gene>
    <name evidence="5" type="ORF">V6N12_003785</name>
</gene>
<comment type="similarity">
    <text evidence="1">Belongs to the WEB family.</text>
</comment>
<dbReference type="PANTHER" id="PTHR32054">
    <property type="entry name" value="HEAVY CHAIN, PUTATIVE, EXPRESSED-RELATED-RELATED"/>
    <property type="match status" value="1"/>
</dbReference>
<dbReference type="Gene3D" id="1.10.287.1490">
    <property type="match status" value="1"/>
</dbReference>
<comment type="caution">
    <text evidence="5">The sequence shown here is derived from an EMBL/GenBank/DDBJ whole genome shotgun (WGS) entry which is preliminary data.</text>
</comment>
<keyword evidence="2 3" id="KW-0175">Coiled coil</keyword>
<feature type="region of interest" description="Disordered" evidence="4">
    <location>
        <begin position="162"/>
        <end position="207"/>
    </location>
</feature>
<proteinExistence type="inferred from homology"/>
<evidence type="ECO:0000256" key="3">
    <source>
        <dbReference type="SAM" id="Coils"/>
    </source>
</evidence>
<evidence type="ECO:0000256" key="1">
    <source>
        <dbReference type="ARBA" id="ARBA00005485"/>
    </source>
</evidence>
<dbReference type="Proteomes" id="UP001472677">
    <property type="component" value="Unassembled WGS sequence"/>
</dbReference>
<protein>
    <submittedName>
        <fullName evidence="5">Uncharacterized protein</fullName>
    </submittedName>
</protein>
<evidence type="ECO:0000313" key="6">
    <source>
        <dbReference type="Proteomes" id="UP001472677"/>
    </source>
</evidence>
<feature type="coiled-coil region" evidence="3">
    <location>
        <begin position="116"/>
        <end position="143"/>
    </location>
</feature>
<reference evidence="5 6" key="1">
    <citation type="journal article" date="2024" name="G3 (Bethesda)">
        <title>Genome assembly of Hibiscus sabdariffa L. provides insights into metabolisms of medicinal natural products.</title>
        <authorList>
            <person name="Kim T."/>
        </authorList>
    </citation>
    <scope>NUCLEOTIDE SEQUENCE [LARGE SCALE GENOMIC DNA]</scope>
    <source>
        <strain evidence="5">TK-2024</strain>
        <tissue evidence="5">Old leaves</tissue>
    </source>
</reference>
<dbReference type="PANTHER" id="PTHR32054:SF3">
    <property type="entry name" value="HEAVY CHAIN, PUTATIVE, EXPRESSED-RELATED"/>
    <property type="match status" value="1"/>
</dbReference>
<accession>A0ABR2CLR1</accession>
<feature type="compositionally biased region" description="Basic and acidic residues" evidence="4">
    <location>
        <begin position="193"/>
        <end position="207"/>
    </location>
</feature>
<evidence type="ECO:0000256" key="2">
    <source>
        <dbReference type="ARBA" id="ARBA00023054"/>
    </source>
</evidence>
<evidence type="ECO:0000256" key="4">
    <source>
        <dbReference type="SAM" id="MobiDB-lite"/>
    </source>
</evidence>
<sequence length="207" mass="22927">MAALNQAKEAGLAVKVNREKIGMLSGEISAVKESIGKVKLASLQVQQEQAKTFAEKDSLRQLYKAKLEEFAKGSLDMENAKASNLESVQAITSELNGAKGSLQNVIYKESSLRSLVESLKVDLENVKKQHSELKEKEAKTESIAGNLHVKLRRSRYELEASIAEESQTRGTLPRNHFNPPTAISRTGKCTMRSRRDEQENREVKAGS</sequence>
<keyword evidence="6" id="KW-1185">Reference proteome</keyword>
<organism evidence="5 6">
    <name type="scientific">Hibiscus sabdariffa</name>
    <name type="common">roselle</name>
    <dbReference type="NCBI Taxonomy" id="183260"/>
    <lineage>
        <taxon>Eukaryota</taxon>
        <taxon>Viridiplantae</taxon>
        <taxon>Streptophyta</taxon>
        <taxon>Embryophyta</taxon>
        <taxon>Tracheophyta</taxon>
        <taxon>Spermatophyta</taxon>
        <taxon>Magnoliopsida</taxon>
        <taxon>eudicotyledons</taxon>
        <taxon>Gunneridae</taxon>
        <taxon>Pentapetalae</taxon>
        <taxon>rosids</taxon>
        <taxon>malvids</taxon>
        <taxon>Malvales</taxon>
        <taxon>Malvaceae</taxon>
        <taxon>Malvoideae</taxon>
        <taxon>Hibiscus</taxon>
    </lineage>
</organism>
<name>A0ABR2CLR1_9ROSI</name>